<dbReference type="GO" id="GO:0006281">
    <property type="term" value="P:DNA repair"/>
    <property type="evidence" value="ECO:0007669"/>
    <property type="project" value="InterPro"/>
</dbReference>
<dbReference type="SUPFAM" id="SSF56672">
    <property type="entry name" value="DNA/RNA polymerases"/>
    <property type="match status" value="1"/>
</dbReference>
<evidence type="ECO:0000313" key="3">
    <source>
        <dbReference type="EMBL" id="KKT65780.1"/>
    </source>
</evidence>
<proteinExistence type="inferred from homology"/>
<dbReference type="GO" id="GO:0009432">
    <property type="term" value="P:SOS response"/>
    <property type="evidence" value="ECO:0007669"/>
    <property type="project" value="TreeGrafter"/>
</dbReference>
<dbReference type="GO" id="GO:0003887">
    <property type="term" value="F:DNA-directed DNA polymerase activity"/>
    <property type="evidence" value="ECO:0007669"/>
    <property type="project" value="TreeGrafter"/>
</dbReference>
<evidence type="ECO:0000313" key="4">
    <source>
        <dbReference type="Proteomes" id="UP000034826"/>
    </source>
</evidence>
<reference evidence="3 4" key="1">
    <citation type="journal article" date="2015" name="Nature">
        <title>rRNA introns, odd ribosomes, and small enigmatic genomes across a large radiation of phyla.</title>
        <authorList>
            <person name="Brown C.T."/>
            <person name="Hug L.A."/>
            <person name="Thomas B.C."/>
            <person name="Sharon I."/>
            <person name="Castelle C.J."/>
            <person name="Singh A."/>
            <person name="Wilkins M.J."/>
            <person name="Williams K.H."/>
            <person name="Banfield J.F."/>
        </authorList>
    </citation>
    <scope>NUCLEOTIDE SEQUENCE [LARGE SCALE GENOMIC DNA]</scope>
</reference>
<feature type="non-terminal residue" evidence="3">
    <location>
        <position position="158"/>
    </location>
</feature>
<evidence type="ECO:0000256" key="1">
    <source>
        <dbReference type="ARBA" id="ARBA00010945"/>
    </source>
</evidence>
<dbReference type="InterPro" id="IPR001126">
    <property type="entry name" value="UmuC"/>
</dbReference>
<sequence>MEQQKNPQLRGKPVGVIKAEGRTVIIAASVEAKRRGVKTGTLVWQAKLLCPEIILVPADFDSYDKMTRRFARICQRFSDRVELFSLDEVFLDATETGRLFGGSRKLALHLKKVVREKLGEWMKVSIGIAKNRLLAKLASDMEKPDGLVEISDENQDVY</sequence>
<dbReference type="GO" id="GO:0042276">
    <property type="term" value="P:error-prone translesion synthesis"/>
    <property type="evidence" value="ECO:0007669"/>
    <property type="project" value="TreeGrafter"/>
</dbReference>
<dbReference type="InterPro" id="IPR050116">
    <property type="entry name" value="DNA_polymerase-Y"/>
</dbReference>
<dbReference type="Gene3D" id="3.30.70.270">
    <property type="match status" value="1"/>
</dbReference>
<dbReference type="PANTHER" id="PTHR11076">
    <property type="entry name" value="DNA REPAIR POLYMERASE UMUC / TRANSFERASE FAMILY MEMBER"/>
    <property type="match status" value="1"/>
</dbReference>
<accession>A0A0G1J3C3</accession>
<feature type="domain" description="UmuC" evidence="2">
    <location>
        <begin position="1"/>
        <end position="146"/>
    </location>
</feature>
<dbReference type="InterPro" id="IPR043128">
    <property type="entry name" value="Rev_trsase/Diguanyl_cyclase"/>
</dbReference>
<protein>
    <submittedName>
        <fullName evidence="3">Polymerase IV protein</fullName>
    </submittedName>
</protein>
<gene>
    <name evidence="3" type="ORF">UW60_C0035G0010</name>
</gene>
<dbReference type="GO" id="GO:0005829">
    <property type="term" value="C:cytosol"/>
    <property type="evidence" value="ECO:0007669"/>
    <property type="project" value="TreeGrafter"/>
</dbReference>
<dbReference type="PROSITE" id="PS50173">
    <property type="entry name" value="UMUC"/>
    <property type="match status" value="1"/>
</dbReference>
<comment type="caution">
    <text evidence="3">The sequence shown here is derived from an EMBL/GenBank/DDBJ whole genome shotgun (WGS) entry which is preliminary data.</text>
</comment>
<dbReference type="Pfam" id="PF00817">
    <property type="entry name" value="IMS"/>
    <property type="match status" value="1"/>
</dbReference>
<dbReference type="Gene3D" id="3.40.1170.60">
    <property type="match status" value="1"/>
</dbReference>
<dbReference type="AlphaFoldDB" id="A0A0G1J3C3"/>
<dbReference type="PANTHER" id="PTHR11076:SF33">
    <property type="entry name" value="DNA POLYMERASE KAPPA"/>
    <property type="match status" value="1"/>
</dbReference>
<organism evidence="3 4">
    <name type="scientific">Candidatus Woesebacteria bacterium GW2011_GWA2_44_33</name>
    <dbReference type="NCBI Taxonomy" id="1618564"/>
    <lineage>
        <taxon>Bacteria</taxon>
        <taxon>Candidatus Woeseibacteriota</taxon>
    </lineage>
</organism>
<dbReference type="InterPro" id="IPR043502">
    <property type="entry name" value="DNA/RNA_pol_sf"/>
</dbReference>
<evidence type="ECO:0000259" key="2">
    <source>
        <dbReference type="PROSITE" id="PS50173"/>
    </source>
</evidence>
<dbReference type="EMBL" id="LCIY01000035">
    <property type="protein sequence ID" value="KKT65780.1"/>
    <property type="molecule type" value="Genomic_DNA"/>
</dbReference>
<name>A0A0G1J3C3_9BACT</name>
<dbReference type="Proteomes" id="UP000034826">
    <property type="component" value="Unassembled WGS sequence"/>
</dbReference>
<comment type="similarity">
    <text evidence="1">Belongs to the DNA polymerase type-Y family.</text>
</comment>